<evidence type="ECO:0000259" key="9">
    <source>
        <dbReference type="Pfam" id="PF04567"/>
    </source>
</evidence>
<proteinExistence type="inferred from homology"/>
<dbReference type="EMBL" id="QPKB01000001">
    <property type="protein sequence ID" value="RWR73320.1"/>
    <property type="molecule type" value="Genomic_DNA"/>
</dbReference>
<keyword evidence="11" id="KW-1185">Reference proteome</keyword>
<dbReference type="InterPro" id="IPR015712">
    <property type="entry name" value="DNA-dir_RNA_pol_su2"/>
</dbReference>
<evidence type="ECO:0000256" key="4">
    <source>
        <dbReference type="ARBA" id="ARBA00022679"/>
    </source>
</evidence>
<keyword evidence="5" id="KW-0548">Nucleotidyltransferase</keyword>
<dbReference type="GO" id="GO:0000428">
    <property type="term" value="C:DNA-directed RNA polymerase complex"/>
    <property type="evidence" value="ECO:0007669"/>
    <property type="project" value="UniProtKB-KW"/>
</dbReference>
<dbReference type="GO" id="GO:0006351">
    <property type="term" value="P:DNA-templated transcription"/>
    <property type="evidence" value="ECO:0007669"/>
    <property type="project" value="InterPro"/>
</dbReference>
<dbReference type="InterPro" id="IPR007647">
    <property type="entry name" value="RNA_pol_Rpb2_5"/>
</dbReference>
<dbReference type="InterPro" id="IPR027417">
    <property type="entry name" value="P-loop_NTPase"/>
</dbReference>
<comment type="similarity">
    <text evidence="1">Belongs to the RNA polymerase beta chain family.</text>
</comment>
<dbReference type="SUPFAM" id="SSF52540">
    <property type="entry name" value="P-loop containing nucleoside triphosphate hydrolases"/>
    <property type="match status" value="1"/>
</dbReference>
<dbReference type="GO" id="GO:0032549">
    <property type="term" value="F:ribonucleoside binding"/>
    <property type="evidence" value="ECO:0007669"/>
    <property type="project" value="InterPro"/>
</dbReference>
<dbReference type="Pfam" id="PF00562">
    <property type="entry name" value="RNA_pol_Rpb2_6"/>
    <property type="match status" value="1"/>
</dbReference>
<dbReference type="OrthoDB" id="1726124at2759"/>
<comment type="caution">
    <text evidence="10">The sequence shown here is derived from an EMBL/GenBank/DDBJ whole genome shotgun (WGS) entry which is preliminary data.</text>
</comment>
<dbReference type="Gene3D" id="2.40.270.10">
    <property type="entry name" value="DNA-directed RNA polymerase, subunit 2, domain 6"/>
    <property type="match status" value="1"/>
</dbReference>
<dbReference type="Gene3D" id="3.40.50.300">
    <property type="entry name" value="P-loop containing nucleotide triphosphate hydrolases"/>
    <property type="match status" value="1"/>
</dbReference>
<evidence type="ECO:0000313" key="10">
    <source>
        <dbReference type="EMBL" id="RWR73320.1"/>
    </source>
</evidence>
<organism evidence="10 11">
    <name type="scientific">Cinnamomum micranthum f. kanehirae</name>
    <dbReference type="NCBI Taxonomy" id="337451"/>
    <lineage>
        <taxon>Eukaryota</taxon>
        <taxon>Viridiplantae</taxon>
        <taxon>Streptophyta</taxon>
        <taxon>Embryophyta</taxon>
        <taxon>Tracheophyta</taxon>
        <taxon>Spermatophyta</taxon>
        <taxon>Magnoliopsida</taxon>
        <taxon>Magnoliidae</taxon>
        <taxon>Laurales</taxon>
        <taxon>Lauraceae</taxon>
        <taxon>Cinnamomum</taxon>
    </lineage>
</organism>
<dbReference type="Proteomes" id="UP000283530">
    <property type="component" value="Unassembled WGS sequence"/>
</dbReference>
<dbReference type="GO" id="GO:0003677">
    <property type="term" value="F:DNA binding"/>
    <property type="evidence" value="ECO:0007669"/>
    <property type="project" value="InterPro"/>
</dbReference>
<feature type="domain" description="RNA polymerase Rpb2" evidence="9">
    <location>
        <begin position="74"/>
        <end position="125"/>
    </location>
</feature>
<gene>
    <name evidence="10" type="ORF">CKAN_00158900</name>
</gene>
<dbReference type="InterPro" id="IPR037033">
    <property type="entry name" value="DNA-dir_RNAP_su2_hyb_sf"/>
</dbReference>
<name>A0A3S3NQP7_9MAGN</name>
<keyword evidence="4" id="KW-0808">Transferase</keyword>
<dbReference type="GO" id="GO:0003899">
    <property type="term" value="F:DNA-directed RNA polymerase activity"/>
    <property type="evidence" value="ECO:0007669"/>
    <property type="project" value="UniProtKB-EC"/>
</dbReference>
<accession>A0A3S3NQP7</accession>
<protein>
    <recommendedName>
        <fullName evidence="2">DNA-directed RNA polymerase</fullName>
        <ecNumber evidence="2">2.7.7.6</ecNumber>
    </recommendedName>
</protein>
<evidence type="ECO:0000256" key="3">
    <source>
        <dbReference type="ARBA" id="ARBA00022478"/>
    </source>
</evidence>
<feature type="compositionally biased region" description="Basic and acidic residues" evidence="7">
    <location>
        <begin position="223"/>
        <end position="243"/>
    </location>
</feature>
<dbReference type="AlphaFoldDB" id="A0A3S3NQP7"/>
<evidence type="ECO:0000259" key="8">
    <source>
        <dbReference type="Pfam" id="PF00562"/>
    </source>
</evidence>
<evidence type="ECO:0000256" key="2">
    <source>
        <dbReference type="ARBA" id="ARBA00012418"/>
    </source>
</evidence>
<reference evidence="10 11" key="1">
    <citation type="journal article" date="2019" name="Nat. Plants">
        <title>Stout camphor tree genome fills gaps in understanding of flowering plant genome evolution.</title>
        <authorList>
            <person name="Chaw S.M."/>
            <person name="Liu Y.C."/>
            <person name="Wu Y.W."/>
            <person name="Wang H.Y."/>
            <person name="Lin C.I."/>
            <person name="Wu C.S."/>
            <person name="Ke H.M."/>
            <person name="Chang L.Y."/>
            <person name="Hsu C.Y."/>
            <person name="Yang H.T."/>
            <person name="Sudianto E."/>
            <person name="Hsu M.H."/>
            <person name="Wu K.P."/>
            <person name="Wang L.N."/>
            <person name="Leebens-Mack J.H."/>
            <person name="Tsai I.J."/>
        </authorList>
    </citation>
    <scope>NUCLEOTIDE SEQUENCE [LARGE SCALE GENOMIC DNA]</scope>
    <source>
        <strain evidence="11">cv. Chaw 1501</strain>
        <tissue evidence="10">Young leaves</tissue>
    </source>
</reference>
<sequence length="243" mass="27097">MGLVSQEPVLFNETIRANISYGKEGGATEAEILAAAEFANAHNHPLFIVEKRRLLIKKKDIQALQQREIQEEGWHDLVAKGFIEYVDTEEEETTMISMTISDLVNARLNPDDAYSKTYTHCEIHPSLILGVCASIIPFPDHNQSPRNTYQSAMGKQAMGIYVTNYQLCMVTFGQGLKVVLLRYGLGIIIFAKAWSVDFEDGVSMVIDTKDKEKSGILGSTEARIGRMNEEEKGHGSKDRGRAN</sequence>
<evidence type="ECO:0000256" key="6">
    <source>
        <dbReference type="ARBA" id="ARBA00023163"/>
    </source>
</evidence>
<keyword evidence="3" id="KW-0240">DNA-directed RNA polymerase</keyword>
<feature type="domain" description="DNA-directed RNA polymerase subunit 2 hybrid-binding" evidence="8">
    <location>
        <begin position="132"/>
        <end position="166"/>
    </location>
</feature>
<dbReference type="STRING" id="337451.A0A3S3NQP7"/>
<feature type="region of interest" description="Disordered" evidence="7">
    <location>
        <begin position="216"/>
        <end position="243"/>
    </location>
</feature>
<dbReference type="PANTHER" id="PTHR20856">
    <property type="entry name" value="DNA-DIRECTED RNA POLYMERASE I SUBUNIT 2"/>
    <property type="match status" value="1"/>
</dbReference>
<evidence type="ECO:0000256" key="1">
    <source>
        <dbReference type="ARBA" id="ARBA00006835"/>
    </source>
</evidence>
<evidence type="ECO:0000313" key="11">
    <source>
        <dbReference type="Proteomes" id="UP000283530"/>
    </source>
</evidence>
<dbReference type="SUPFAM" id="SSF64484">
    <property type="entry name" value="beta and beta-prime subunits of DNA dependent RNA-polymerase"/>
    <property type="match status" value="1"/>
</dbReference>
<dbReference type="InterPro" id="IPR007120">
    <property type="entry name" value="DNA-dir_RNAP_su2_dom"/>
</dbReference>
<keyword evidence="6" id="KW-0804">Transcription</keyword>
<evidence type="ECO:0000256" key="7">
    <source>
        <dbReference type="SAM" id="MobiDB-lite"/>
    </source>
</evidence>
<dbReference type="EC" id="2.7.7.6" evidence="2"/>
<evidence type="ECO:0000256" key="5">
    <source>
        <dbReference type="ARBA" id="ARBA00022695"/>
    </source>
</evidence>
<dbReference type="Pfam" id="PF04567">
    <property type="entry name" value="RNA_pol_Rpb2_5"/>
    <property type="match status" value="1"/>
</dbReference>